<dbReference type="GeneID" id="54547706"/>
<evidence type="ECO:0000313" key="2">
    <source>
        <dbReference type="Proteomes" id="UP000800097"/>
    </source>
</evidence>
<dbReference type="AlphaFoldDB" id="A0A6A6JNG0"/>
<dbReference type="EMBL" id="ML986490">
    <property type="protein sequence ID" value="KAF2277663.1"/>
    <property type="molecule type" value="Genomic_DNA"/>
</dbReference>
<protein>
    <submittedName>
        <fullName evidence="1">Uncharacterized protein</fullName>
    </submittedName>
</protein>
<organism evidence="1 2">
    <name type="scientific">Westerdykella ornata</name>
    <dbReference type="NCBI Taxonomy" id="318751"/>
    <lineage>
        <taxon>Eukaryota</taxon>
        <taxon>Fungi</taxon>
        <taxon>Dikarya</taxon>
        <taxon>Ascomycota</taxon>
        <taxon>Pezizomycotina</taxon>
        <taxon>Dothideomycetes</taxon>
        <taxon>Pleosporomycetidae</taxon>
        <taxon>Pleosporales</taxon>
        <taxon>Sporormiaceae</taxon>
        <taxon>Westerdykella</taxon>
    </lineage>
</organism>
<dbReference type="Proteomes" id="UP000800097">
    <property type="component" value="Unassembled WGS sequence"/>
</dbReference>
<name>A0A6A6JNG0_WESOR</name>
<keyword evidence="2" id="KW-1185">Reference proteome</keyword>
<sequence length="80" mass="9171">MRHVSAGSVLCCSGLLQAPIMQKHTCISRIRFFLFNSSFNSGFRFLFSFRIPSIHHLAMSASAWKISFSRCYFSWSLSPM</sequence>
<accession>A0A6A6JNG0</accession>
<dbReference type="RefSeq" id="XP_033655202.1">
    <property type="nucleotide sequence ID" value="XM_033794531.1"/>
</dbReference>
<gene>
    <name evidence="1" type="ORF">EI97DRAFT_300931</name>
</gene>
<reference evidence="1" key="1">
    <citation type="journal article" date="2020" name="Stud. Mycol.">
        <title>101 Dothideomycetes genomes: a test case for predicting lifestyles and emergence of pathogens.</title>
        <authorList>
            <person name="Haridas S."/>
            <person name="Albert R."/>
            <person name="Binder M."/>
            <person name="Bloem J."/>
            <person name="Labutti K."/>
            <person name="Salamov A."/>
            <person name="Andreopoulos B."/>
            <person name="Baker S."/>
            <person name="Barry K."/>
            <person name="Bills G."/>
            <person name="Bluhm B."/>
            <person name="Cannon C."/>
            <person name="Castanera R."/>
            <person name="Culley D."/>
            <person name="Daum C."/>
            <person name="Ezra D."/>
            <person name="Gonzalez J."/>
            <person name="Henrissat B."/>
            <person name="Kuo A."/>
            <person name="Liang C."/>
            <person name="Lipzen A."/>
            <person name="Lutzoni F."/>
            <person name="Magnuson J."/>
            <person name="Mondo S."/>
            <person name="Nolan M."/>
            <person name="Ohm R."/>
            <person name="Pangilinan J."/>
            <person name="Park H.-J."/>
            <person name="Ramirez L."/>
            <person name="Alfaro M."/>
            <person name="Sun H."/>
            <person name="Tritt A."/>
            <person name="Yoshinaga Y."/>
            <person name="Zwiers L.-H."/>
            <person name="Turgeon B."/>
            <person name="Goodwin S."/>
            <person name="Spatafora J."/>
            <person name="Crous P."/>
            <person name="Grigoriev I."/>
        </authorList>
    </citation>
    <scope>NUCLEOTIDE SEQUENCE</scope>
    <source>
        <strain evidence="1">CBS 379.55</strain>
    </source>
</reference>
<evidence type="ECO:0000313" key="1">
    <source>
        <dbReference type="EMBL" id="KAF2277663.1"/>
    </source>
</evidence>
<proteinExistence type="predicted"/>